<dbReference type="InterPro" id="IPR050595">
    <property type="entry name" value="Bact_response_regulator"/>
</dbReference>
<evidence type="ECO:0000313" key="5">
    <source>
        <dbReference type="EMBL" id="AJQ96536.1"/>
    </source>
</evidence>
<name>A0A0C5VQJ6_9GAMM</name>
<dbReference type="Proteomes" id="UP000032266">
    <property type="component" value="Chromosome"/>
</dbReference>
<dbReference type="PROSITE" id="PS50887">
    <property type="entry name" value="GGDEF"/>
    <property type="match status" value="1"/>
</dbReference>
<proteinExistence type="predicted"/>
<dbReference type="SMART" id="SM00448">
    <property type="entry name" value="REC"/>
    <property type="match status" value="1"/>
</dbReference>
<feature type="modified residue" description="4-aspartylphosphate" evidence="2">
    <location>
        <position position="57"/>
    </location>
</feature>
<evidence type="ECO:0000256" key="1">
    <source>
        <dbReference type="ARBA" id="ARBA00022553"/>
    </source>
</evidence>
<dbReference type="SUPFAM" id="SSF52172">
    <property type="entry name" value="CheY-like"/>
    <property type="match status" value="1"/>
</dbReference>
<dbReference type="SUPFAM" id="SSF55073">
    <property type="entry name" value="Nucleotide cyclase"/>
    <property type="match status" value="1"/>
</dbReference>
<keyword evidence="1 2" id="KW-0597">Phosphoprotein</keyword>
<accession>A0A0C5VQJ6</accession>
<dbReference type="InterPro" id="IPR000160">
    <property type="entry name" value="GGDEF_dom"/>
</dbReference>
<dbReference type="Gene3D" id="3.30.70.270">
    <property type="match status" value="1"/>
</dbReference>
<dbReference type="PANTHER" id="PTHR44591">
    <property type="entry name" value="STRESS RESPONSE REGULATOR PROTEIN 1"/>
    <property type="match status" value="1"/>
</dbReference>
<dbReference type="PANTHER" id="PTHR44591:SF3">
    <property type="entry name" value="RESPONSE REGULATORY DOMAIN-CONTAINING PROTEIN"/>
    <property type="match status" value="1"/>
</dbReference>
<dbReference type="Gene3D" id="3.40.50.2300">
    <property type="match status" value="1"/>
</dbReference>
<organism evidence="5 6">
    <name type="scientific">Gynuella sunshinyii YC6258</name>
    <dbReference type="NCBI Taxonomy" id="1445510"/>
    <lineage>
        <taxon>Bacteria</taxon>
        <taxon>Pseudomonadati</taxon>
        <taxon>Pseudomonadota</taxon>
        <taxon>Gammaproteobacteria</taxon>
        <taxon>Oceanospirillales</taxon>
        <taxon>Saccharospirillaceae</taxon>
        <taxon>Gynuella</taxon>
    </lineage>
</organism>
<evidence type="ECO:0000259" key="4">
    <source>
        <dbReference type="PROSITE" id="PS50887"/>
    </source>
</evidence>
<dbReference type="InterPro" id="IPR011006">
    <property type="entry name" value="CheY-like_superfamily"/>
</dbReference>
<protein>
    <submittedName>
        <fullName evidence="5">Response regulator containing a CheY-like receiver domain and a GGDEF domain</fullName>
    </submittedName>
</protein>
<keyword evidence="6" id="KW-1185">Reference proteome</keyword>
<dbReference type="RefSeq" id="WP_044618527.1">
    <property type="nucleotide sequence ID" value="NZ_CP007142.1"/>
</dbReference>
<dbReference type="HOGENOM" id="CLU_000445_11_28_6"/>
<dbReference type="Pfam" id="PF00990">
    <property type="entry name" value="GGDEF"/>
    <property type="match status" value="1"/>
</dbReference>
<dbReference type="InterPro" id="IPR043128">
    <property type="entry name" value="Rev_trsase/Diguanyl_cyclase"/>
</dbReference>
<sequence>MKKSDISIVIVDDAKFSSALIKKVLLSANYTDIRVTSSAFEAIEALKARPAHILMADWIMPEIDGLKLTKAVRKLNQEQGFFTYVMLLTAKDSNDAIEEAFNKGVDDFISKTDIKQQLLPRTLAATRSSVQQNNAIIRHKALEHQVLQLRKNTLWDTESGIGTPALLLSQISKGTKQVAQRGGAIGLLTVRVENANDIQTTHGHHIYRELQKIVAERLRQFVRPMDLTARVNGNTLAVLFMLQDGETCNPHSFKRVYEGLEKRSYLTSAGYLTIDLSVSFIQVNHNHPIQDSKELIQKGINLLAKSKESKRVESWFDSKGSRGSTEITVVQ</sequence>
<evidence type="ECO:0000313" key="6">
    <source>
        <dbReference type="Proteomes" id="UP000032266"/>
    </source>
</evidence>
<reference evidence="5 6" key="1">
    <citation type="submission" date="2014-01" db="EMBL/GenBank/DDBJ databases">
        <title>Full genme sequencing of cellulolytic bacterium Gynuella sunshinyii YC6258T gen. nov., sp. nov.</title>
        <authorList>
            <person name="Khan H."/>
            <person name="Chung E.J."/>
            <person name="Chung Y.R."/>
        </authorList>
    </citation>
    <scope>NUCLEOTIDE SEQUENCE [LARGE SCALE GENOMIC DNA]</scope>
    <source>
        <strain evidence="5 6">YC6258</strain>
    </source>
</reference>
<dbReference type="AlphaFoldDB" id="A0A0C5VQJ6"/>
<dbReference type="STRING" id="1445510.YC6258_04504"/>
<dbReference type="OrthoDB" id="9800897at2"/>
<dbReference type="PROSITE" id="PS50110">
    <property type="entry name" value="RESPONSE_REGULATORY"/>
    <property type="match status" value="1"/>
</dbReference>
<evidence type="ECO:0000259" key="3">
    <source>
        <dbReference type="PROSITE" id="PS50110"/>
    </source>
</evidence>
<dbReference type="InterPro" id="IPR001789">
    <property type="entry name" value="Sig_transdc_resp-reg_receiver"/>
</dbReference>
<gene>
    <name evidence="5" type="ORF">YC6258_04504</name>
</gene>
<dbReference type="KEGG" id="gsn:YC6258_04504"/>
<feature type="domain" description="Response regulatory" evidence="3">
    <location>
        <begin position="7"/>
        <end position="126"/>
    </location>
</feature>
<evidence type="ECO:0000256" key="2">
    <source>
        <dbReference type="PROSITE-ProRule" id="PRU00169"/>
    </source>
</evidence>
<dbReference type="Pfam" id="PF00072">
    <property type="entry name" value="Response_reg"/>
    <property type="match status" value="1"/>
</dbReference>
<dbReference type="InterPro" id="IPR029787">
    <property type="entry name" value="Nucleotide_cyclase"/>
</dbReference>
<dbReference type="GO" id="GO:0000160">
    <property type="term" value="P:phosphorelay signal transduction system"/>
    <property type="evidence" value="ECO:0007669"/>
    <property type="project" value="InterPro"/>
</dbReference>
<dbReference type="EMBL" id="CP007142">
    <property type="protein sequence ID" value="AJQ96536.1"/>
    <property type="molecule type" value="Genomic_DNA"/>
</dbReference>
<feature type="domain" description="GGDEF" evidence="4">
    <location>
        <begin position="183"/>
        <end position="318"/>
    </location>
</feature>